<dbReference type="PANTHER" id="PTHR33361">
    <property type="entry name" value="GLR0591 PROTEIN"/>
    <property type="match status" value="1"/>
</dbReference>
<dbReference type="EMBL" id="BMNA01000006">
    <property type="protein sequence ID" value="GGM08257.1"/>
    <property type="molecule type" value="Genomic_DNA"/>
</dbReference>
<dbReference type="Proteomes" id="UP000655208">
    <property type="component" value="Unassembled WGS sequence"/>
</dbReference>
<dbReference type="PANTHER" id="PTHR33361:SF2">
    <property type="entry name" value="DUF885 DOMAIN-CONTAINING PROTEIN"/>
    <property type="match status" value="1"/>
</dbReference>
<keyword evidence="2" id="KW-1185">Reference proteome</keyword>
<dbReference type="AlphaFoldDB" id="A0A917WJJ9"/>
<organism evidence="1 2">
    <name type="scientific">Nakamurella endophytica</name>
    <dbReference type="NCBI Taxonomy" id="1748367"/>
    <lineage>
        <taxon>Bacteria</taxon>
        <taxon>Bacillati</taxon>
        <taxon>Actinomycetota</taxon>
        <taxon>Actinomycetes</taxon>
        <taxon>Nakamurellales</taxon>
        <taxon>Nakamurellaceae</taxon>
        <taxon>Nakamurella</taxon>
    </lineage>
</organism>
<name>A0A917WJJ9_9ACTN</name>
<accession>A0A917WJJ9</accession>
<evidence type="ECO:0000313" key="1">
    <source>
        <dbReference type="EMBL" id="GGM08257.1"/>
    </source>
</evidence>
<evidence type="ECO:0000313" key="2">
    <source>
        <dbReference type="Proteomes" id="UP000655208"/>
    </source>
</evidence>
<gene>
    <name evidence="1" type="ORF">GCM10011594_30310</name>
</gene>
<dbReference type="RefSeq" id="WP_188942949.1">
    <property type="nucleotide sequence ID" value="NZ_BMNA01000006.1"/>
</dbReference>
<reference evidence="1" key="2">
    <citation type="submission" date="2020-09" db="EMBL/GenBank/DDBJ databases">
        <authorList>
            <person name="Sun Q."/>
            <person name="Zhou Y."/>
        </authorList>
    </citation>
    <scope>NUCLEOTIDE SEQUENCE</scope>
    <source>
        <strain evidence="1">CGMCC 4.7308</strain>
    </source>
</reference>
<evidence type="ECO:0008006" key="3">
    <source>
        <dbReference type="Google" id="ProtNLM"/>
    </source>
</evidence>
<proteinExistence type="predicted"/>
<protein>
    <recommendedName>
        <fullName evidence="3">DUF885 domain-containing protein</fullName>
    </recommendedName>
</protein>
<sequence>MTGATGPAGSGVAATRAVADEHVRALARLDPAAAQVLGADPEVLVPDLSPDGWERRRALDGATLAALQALSDAGPPDALRAAMTERLGSDAALHDSGFTTGLLAPLATPAHLLRQLFDNLPTAGTADWERVAVNLRAAAAGYRDWGTTLRWSAARFRPPAARQVRGVAAAVRSWTDPAGIDYYRGLVAGAEVAPALERELVDAAEQVSAAADGFADLLERELAPSADPRDGVGRERYAVTSAAFLGTEADPDELYRYGWAELARLGAQARALAGSLTGSADLPAAREALDARQQGRVPVGAALVDWLQGRLDAAADQLWGHHFSGAPAPVEARMVTAGSGVLYYTPADPAGTRPGRVWWSVPPGTASVPTWREVSTVHHEGLPGHHLQHAVTAGLADLHPWQRHLCHVHGYAEGWAHYAEQLAVELGLVRDDAELLGVLDAQLWRAARIVVDIGLHLDLPIPAGTGLTDAGRWTPEVGADLLHRAAGVDPSTARFEVERYLGWPGQALAFRVGARLIGAIRSDAERRPGFDRRAFHDGLLALGPMGLGPLARQVATG</sequence>
<dbReference type="InterPro" id="IPR010281">
    <property type="entry name" value="DUF885"/>
</dbReference>
<comment type="caution">
    <text evidence="1">The sequence shown here is derived from an EMBL/GenBank/DDBJ whole genome shotgun (WGS) entry which is preliminary data.</text>
</comment>
<reference evidence="1" key="1">
    <citation type="journal article" date="2014" name="Int. J. Syst. Evol. Microbiol.">
        <title>Complete genome sequence of Corynebacterium casei LMG S-19264T (=DSM 44701T), isolated from a smear-ripened cheese.</title>
        <authorList>
            <consortium name="US DOE Joint Genome Institute (JGI-PGF)"/>
            <person name="Walter F."/>
            <person name="Albersmeier A."/>
            <person name="Kalinowski J."/>
            <person name="Ruckert C."/>
        </authorList>
    </citation>
    <scope>NUCLEOTIDE SEQUENCE</scope>
    <source>
        <strain evidence="1">CGMCC 4.7308</strain>
    </source>
</reference>
<dbReference type="Pfam" id="PF05960">
    <property type="entry name" value="DUF885"/>
    <property type="match status" value="1"/>
</dbReference>